<sequence>MAGYLYILSNQKNGTLYIGASSALVKRIWEHKNKFIPGFSQKYHLNRLVYYEQFGDVISARARERQLKKWKRSWKIDLIEKDNPTWKDLYPSIIGFSGPPGQARRKEEKEPEGKK</sequence>
<dbReference type="Gene3D" id="3.40.1440.10">
    <property type="entry name" value="GIY-YIG endonuclease"/>
    <property type="match status" value="1"/>
</dbReference>
<dbReference type="InterPro" id="IPR035901">
    <property type="entry name" value="GIY-YIG_endonuc_sf"/>
</dbReference>
<dbReference type="SUPFAM" id="SSF82771">
    <property type="entry name" value="GIY-YIG endonuclease"/>
    <property type="match status" value="1"/>
</dbReference>
<dbReference type="AlphaFoldDB" id="A0A420ZDU7"/>
<proteinExistence type="inferred from homology"/>
<gene>
    <name evidence="4" type="ORF">DRH29_01365</name>
</gene>
<evidence type="ECO:0000259" key="3">
    <source>
        <dbReference type="PROSITE" id="PS50164"/>
    </source>
</evidence>
<feature type="region of interest" description="Disordered" evidence="2">
    <location>
        <begin position="95"/>
        <end position="115"/>
    </location>
</feature>
<dbReference type="PANTHER" id="PTHR34477:SF5">
    <property type="entry name" value="BSL5627 PROTEIN"/>
    <property type="match status" value="1"/>
</dbReference>
<accession>A0A420ZDU7</accession>
<organism evidence="4 5">
    <name type="scientific">candidate division Kazan bacterium</name>
    <dbReference type="NCBI Taxonomy" id="2202143"/>
    <lineage>
        <taxon>Bacteria</taxon>
        <taxon>Bacteria division Kazan-3B-28</taxon>
    </lineage>
</organism>
<comment type="caution">
    <text evidence="4">The sequence shown here is derived from an EMBL/GenBank/DDBJ whole genome shotgun (WGS) entry which is preliminary data.</text>
</comment>
<comment type="similarity">
    <text evidence="1">Belongs to the UPF0213 family.</text>
</comment>
<dbReference type="InterPro" id="IPR050190">
    <property type="entry name" value="UPF0213_domain"/>
</dbReference>
<evidence type="ECO:0000256" key="1">
    <source>
        <dbReference type="ARBA" id="ARBA00007435"/>
    </source>
</evidence>
<feature type="compositionally biased region" description="Basic and acidic residues" evidence="2">
    <location>
        <begin position="104"/>
        <end position="115"/>
    </location>
</feature>
<dbReference type="PROSITE" id="PS50164">
    <property type="entry name" value="GIY_YIG"/>
    <property type="match status" value="1"/>
</dbReference>
<protein>
    <submittedName>
        <fullName evidence="4">GIY-YIG nuclease family protein</fullName>
    </submittedName>
</protein>
<dbReference type="CDD" id="cd10448">
    <property type="entry name" value="GIY-YIG_unchar_3"/>
    <property type="match status" value="1"/>
</dbReference>
<feature type="domain" description="GIY-YIG" evidence="3">
    <location>
        <begin position="1"/>
        <end position="77"/>
    </location>
</feature>
<dbReference type="PANTHER" id="PTHR34477">
    <property type="entry name" value="UPF0213 PROTEIN YHBQ"/>
    <property type="match status" value="1"/>
</dbReference>
<dbReference type="Pfam" id="PF01541">
    <property type="entry name" value="GIY-YIG"/>
    <property type="match status" value="1"/>
</dbReference>
<dbReference type="EMBL" id="QMNG01000002">
    <property type="protein sequence ID" value="RLC37719.1"/>
    <property type="molecule type" value="Genomic_DNA"/>
</dbReference>
<reference evidence="4 5" key="1">
    <citation type="submission" date="2018-06" db="EMBL/GenBank/DDBJ databases">
        <title>Extensive metabolic versatility and redundancy in microbially diverse, dynamic hydrothermal sediments.</title>
        <authorList>
            <person name="Dombrowski N."/>
            <person name="Teske A."/>
            <person name="Baker B.J."/>
        </authorList>
    </citation>
    <scope>NUCLEOTIDE SEQUENCE [LARGE SCALE GENOMIC DNA]</scope>
    <source>
        <strain evidence="4">B79_G16</strain>
    </source>
</reference>
<evidence type="ECO:0000313" key="4">
    <source>
        <dbReference type="EMBL" id="RLC37719.1"/>
    </source>
</evidence>
<name>A0A420ZDU7_UNCK3</name>
<dbReference type="InterPro" id="IPR000305">
    <property type="entry name" value="GIY-YIG_endonuc"/>
</dbReference>
<dbReference type="Proteomes" id="UP000281261">
    <property type="component" value="Unassembled WGS sequence"/>
</dbReference>
<evidence type="ECO:0000256" key="2">
    <source>
        <dbReference type="SAM" id="MobiDB-lite"/>
    </source>
</evidence>
<evidence type="ECO:0000313" key="5">
    <source>
        <dbReference type="Proteomes" id="UP000281261"/>
    </source>
</evidence>